<proteinExistence type="predicted"/>
<dbReference type="AlphaFoldDB" id="A0A7R9EQP7"/>
<dbReference type="InterPro" id="IPR032466">
    <property type="entry name" value="Metal_Hydrolase"/>
</dbReference>
<organism evidence="1">
    <name type="scientific">Timema bartmani</name>
    <dbReference type="NCBI Taxonomy" id="61472"/>
    <lineage>
        <taxon>Eukaryota</taxon>
        <taxon>Metazoa</taxon>
        <taxon>Ecdysozoa</taxon>
        <taxon>Arthropoda</taxon>
        <taxon>Hexapoda</taxon>
        <taxon>Insecta</taxon>
        <taxon>Pterygota</taxon>
        <taxon>Neoptera</taxon>
        <taxon>Polyneoptera</taxon>
        <taxon>Phasmatodea</taxon>
        <taxon>Timematodea</taxon>
        <taxon>Timematoidea</taxon>
        <taxon>Timematidae</taxon>
        <taxon>Timema</taxon>
    </lineage>
</organism>
<gene>
    <name evidence="1" type="ORF">TBIB3V08_LOCUS2163</name>
</gene>
<dbReference type="EMBL" id="OD564736">
    <property type="protein sequence ID" value="CAD7439609.1"/>
    <property type="molecule type" value="Genomic_DNA"/>
</dbReference>
<dbReference type="GO" id="GO:0046103">
    <property type="term" value="P:inosine biosynthetic process"/>
    <property type="evidence" value="ECO:0007669"/>
    <property type="project" value="TreeGrafter"/>
</dbReference>
<sequence length="128" mass="14248">MRSEKCGVLCTSALHLAKARRLETRLGGVVLMLVEDLRNHPAAALLADNYPVVICPDDPSFWGAKGLSYDMYEAFMGMAGVEADLKLLKKLAINSIKYSAMTRSEKKAALVIWERLWNRFIDTTLSGQ</sequence>
<protein>
    <submittedName>
        <fullName evidence="1">Uncharacterized protein</fullName>
    </submittedName>
</protein>
<dbReference type="PANTHER" id="PTHR11409">
    <property type="entry name" value="ADENOSINE DEAMINASE"/>
    <property type="match status" value="1"/>
</dbReference>
<accession>A0A7R9EQP7</accession>
<dbReference type="SUPFAM" id="SSF51556">
    <property type="entry name" value="Metallo-dependent hydrolases"/>
    <property type="match status" value="1"/>
</dbReference>
<dbReference type="InterPro" id="IPR006330">
    <property type="entry name" value="Ado/ade_deaminase"/>
</dbReference>
<dbReference type="PANTHER" id="PTHR11409:SF39">
    <property type="entry name" value="ADENOSINE DEAMINASE 2"/>
    <property type="match status" value="1"/>
</dbReference>
<dbReference type="GO" id="GO:0005615">
    <property type="term" value="C:extracellular space"/>
    <property type="evidence" value="ECO:0007669"/>
    <property type="project" value="TreeGrafter"/>
</dbReference>
<reference evidence="1" key="1">
    <citation type="submission" date="2020-11" db="EMBL/GenBank/DDBJ databases">
        <authorList>
            <person name="Tran Van P."/>
        </authorList>
    </citation>
    <scope>NUCLEOTIDE SEQUENCE</scope>
</reference>
<dbReference type="Gene3D" id="3.20.20.140">
    <property type="entry name" value="Metal-dependent hydrolases"/>
    <property type="match status" value="1"/>
</dbReference>
<name>A0A7R9EQP7_9NEOP</name>
<evidence type="ECO:0000313" key="1">
    <source>
        <dbReference type="EMBL" id="CAD7439609.1"/>
    </source>
</evidence>
<dbReference type="GO" id="GO:0006154">
    <property type="term" value="P:adenosine catabolic process"/>
    <property type="evidence" value="ECO:0007669"/>
    <property type="project" value="TreeGrafter"/>
</dbReference>
<dbReference type="GO" id="GO:0004000">
    <property type="term" value="F:adenosine deaminase activity"/>
    <property type="evidence" value="ECO:0007669"/>
    <property type="project" value="TreeGrafter"/>
</dbReference>